<gene>
    <name evidence="18" type="primary">SUVC02G5490</name>
    <name evidence="18" type="ORF">SUVC_02G5490</name>
</gene>
<dbReference type="Proteomes" id="UP001162090">
    <property type="component" value="Chromosome 2"/>
</dbReference>
<evidence type="ECO:0000256" key="10">
    <source>
        <dbReference type="ARBA" id="ARBA00023163"/>
    </source>
</evidence>
<dbReference type="AlphaFoldDB" id="A0AA35NPP0"/>
<comment type="subcellular location">
    <subcellularLocation>
        <location evidence="1 14">Nucleus</location>
    </subcellularLocation>
</comment>
<dbReference type="PANTHER" id="PTHR21451:SF0">
    <property type="entry name" value="HISTONE-LYSINE N-METHYLTRANSFERASE, H3 LYSINE-79 SPECIFIC"/>
    <property type="match status" value="1"/>
</dbReference>
<feature type="binding site" evidence="15">
    <location>
        <begin position="402"/>
        <end position="411"/>
    </location>
    <ligand>
        <name>S-adenosyl-L-methionine</name>
        <dbReference type="ChEBI" id="CHEBI:59789"/>
    </ligand>
</feature>
<dbReference type="InterPro" id="IPR025789">
    <property type="entry name" value="DOT1_dom"/>
</dbReference>
<keyword evidence="4 14" id="KW-0489">Methyltransferase</keyword>
<dbReference type="PROSITE" id="PS51569">
    <property type="entry name" value="DOT1"/>
    <property type="match status" value="1"/>
</dbReference>
<dbReference type="InterPro" id="IPR021162">
    <property type="entry name" value="Dot1"/>
</dbReference>
<dbReference type="GO" id="GO:0000786">
    <property type="term" value="C:nucleosome"/>
    <property type="evidence" value="ECO:0007669"/>
    <property type="project" value="InterPro"/>
</dbReference>
<dbReference type="PIRSF" id="PIRSF017570">
    <property type="entry name" value="Histone_H3-K79_MeTrfase"/>
    <property type="match status" value="1"/>
</dbReference>
<dbReference type="Gene3D" id="1.10.260.170">
    <property type="match status" value="1"/>
</dbReference>
<dbReference type="GO" id="GO:0140956">
    <property type="term" value="F:histone H3K79 trimethyltransferase activity"/>
    <property type="evidence" value="ECO:0007669"/>
    <property type="project" value="UniProtKB-EC"/>
</dbReference>
<dbReference type="GO" id="GO:0006281">
    <property type="term" value="P:DNA repair"/>
    <property type="evidence" value="ECO:0007669"/>
    <property type="project" value="InterPro"/>
</dbReference>
<feature type="compositionally biased region" description="Basic residues" evidence="16">
    <location>
        <begin position="124"/>
        <end position="140"/>
    </location>
</feature>
<dbReference type="Pfam" id="PF08123">
    <property type="entry name" value="DOT1"/>
    <property type="match status" value="1"/>
</dbReference>
<feature type="binding site" evidence="15">
    <location>
        <position position="429"/>
    </location>
    <ligand>
        <name>S-adenosyl-L-methionine</name>
        <dbReference type="ChEBI" id="CHEBI:59789"/>
    </ligand>
</feature>
<evidence type="ECO:0000256" key="14">
    <source>
        <dbReference type="PIRNR" id="PIRNR017570"/>
    </source>
</evidence>
<proteinExistence type="inferred from homology"/>
<dbReference type="GO" id="GO:0005634">
    <property type="term" value="C:nucleus"/>
    <property type="evidence" value="ECO:0007669"/>
    <property type="project" value="UniProtKB-SubCell"/>
</dbReference>
<dbReference type="GO" id="GO:0000077">
    <property type="term" value="P:DNA damage checkpoint signaling"/>
    <property type="evidence" value="ECO:0007669"/>
    <property type="project" value="InterPro"/>
</dbReference>
<feature type="compositionally biased region" description="Polar residues" evidence="16">
    <location>
        <begin position="40"/>
        <end position="58"/>
    </location>
</feature>
<dbReference type="Gene3D" id="3.40.50.150">
    <property type="entry name" value="Vaccinia Virus protein VP39"/>
    <property type="match status" value="1"/>
</dbReference>
<feature type="compositionally biased region" description="Basic residues" evidence="16">
    <location>
        <begin position="104"/>
        <end position="117"/>
    </location>
</feature>
<keyword evidence="9 14" id="KW-0805">Transcription regulation</keyword>
<comment type="similarity">
    <text evidence="14">Belongs to the class I-like SAM-binding methyltransferase superfamily. DOT1 family.</text>
</comment>
<dbReference type="EMBL" id="OX365913">
    <property type="protein sequence ID" value="CAI4056446.1"/>
    <property type="molecule type" value="Genomic_DNA"/>
</dbReference>
<dbReference type="SUPFAM" id="SSF53335">
    <property type="entry name" value="S-adenosyl-L-methionine-dependent methyltransferases"/>
    <property type="match status" value="1"/>
</dbReference>
<evidence type="ECO:0000256" key="12">
    <source>
        <dbReference type="ARBA" id="ARBA00029821"/>
    </source>
</evidence>
<feature type="region of interest" description="Disordered" evidence="16">
    <location>
        <begin position="217"/>
        <end position="236"/>
    </location>
</feature>
<evidence type="ECO:0000313" key="19">
    <source>
        <dbReference type="Proteomes" id="UP001162090"/>
    </source>
</evidence>
<feature type="compositionally biased region" description="Polar residues" evidence="16">
    <location>
        <begin position="1"/>
        <end position="30"/>
    </location>
</feature>
<evidence type="ECO:0000256" key="16">
    <source>
        <dbReference type="SAM" id="MobiDB-lite"/>
    </source>
</evidence>
<feature type="region of interest" description="Disordered" evidence="16">
    <location>
        <begin position="160"/>
        <end position="181"/>
    </location>
</feature>
<evidence type="ECO:0000256" key="7">
    <source>
        <dbReference type="ARBA" id="ARBA00022737"/>
    </source>
</evidence>
<protein>
    <recommendedName>
        <fullName evidence="3 14">Histone-lysine N-methyltransferase, H3 lysine-79 specific</fullName>
        <ecNumber evidence="2 14">2.1.1.360</ecNumber>
    </recommendedName>
    <alternativeName>
        <fullName evidence="12 14">Histone H3-K79 methyltransferase</fullName>
    </alternativeName>
</protein>
<evidence type="ECO:0000313" key="18">
    <source>
        <dbReference type="EMBL" id="CAI4056446.1"/>
    </source>
</evidence>
<keyword evidence="8 14" id="KW-0156">Chromatin regulator</keyword>
<feature type="compositionally biased region" description="Basic residues" evidence="16">
    <location>
        <begin position="161"/>
        <end position="172"/>
    </location>
</feature>
<keyword evidence="6 14" id="KW-0949">S-adenosyl-L-methionine</keyword>
<keyword evidence="10 14" id="KW-0804">Transcription</keyword>
<dbReference type="PANTHER" id="PTHR21451">
    <property type="entry name" value="HISTONE H3 METHYLTRANSFERASE"/>
    <property type="match status" value="1"/>
</dbReference>
<sequence length="589" mass="67038">MTGHESISNGNSDSFVMSSSNLGSQESSISPGDMIKDSNDQIPPTSGSSKNSFLSKQVQELLEGANKYDPKYGLSLPRGFLRDRNPKSKDTGLVPLVEKVIPPIHKKASTRSTRKKSSGTMKKDAKKLKTVKKKVSNRVSKRNDEHPVIAKQEVNALQRKNMLRKTLPKKGKKKEENKEKKISSTFVDWNGPYLQLKYPIFDMDYLRSHENYSGTPIPSITLKTNSPQPTSLPSERDIRPATTVKLQSVLFANYMEEYKIDFDKTAVIYDPMSEVGKLIEYSCLIFLPSPYAEQLKETILPDLNASFDNSDTEGFIKTINSYNELIRQIPRSMIINHLATIDKIPRSFIHDFLHIVYTRSIHPQAKKLRHYKAFSNYVYGELLPNFLSDVYQQCGLRKGDTFMDLGSGVGNCVVQAALEYGCELSFGCEIMEDASDLTLLQHQELKKRCKLFGMHLNNVEFSLKKSFVDNERVNEIIPRCDVILVNNFLFDEELNKEVEKILQAAKVGCKIISLKNLRSLTYQIDFYNVENIFNRLKVQKHDLKEDSVSWTHSGGEYYISTVMADVDESLFSPNSRGRRNKGIPVKYSR</sequence>
<evidence type="ECO:0000256" key="8">
    <source>
        <dbReference type="ARBA" id="ARBA00022853"/>
    </source>
</evidence>
<feature type="binding site" evidence="15">
    <location>
        <begin position="466"/>
        <end position="467"/>
    </location>
    <ligand>
        <name>S-adenosyl-L-methionine</name>
        <dbReference type="ChEBI" id="CHEBI:59789"/>
    </ligand>
</feature>
<dbReference type="GO" id="GO:0042393">
    <property type="term" value="F:histone binding"/>
    <property type="evidence" value="ECO:0007669"/>
    <property type="project" value="InterPro"/>
</dbReference>
<keyword evidence="7" id="KW-0677">Repeat</keyword>
<dbReference type="InterPro" id="IPR029063">
    <property type="entry name" value="SAM-dependent_MTases_sf"/>
</dbReference>
<feature type="domain" description="DOT1" evidence="17">
    <location>
        <begin position="262"/>
        <end position="575"/>
    </location>
</feature>
<dbReference type="GO" id="GO:0031509">
    <property type="term" value="P:subtelomeric heterochromatin formation"/>
    <property type="evidence" value="ECO:0007669"/>
    <property type="project" value="InterPro"/>
</dbReference>
<dbReference type="EC" id="2.1.1.360" evidence="2 14"/>
<dbReference type="GO" id="GO:0032259">
    <property type="term" value="P:methylation"/>
    <property type="evidence" value="ECO:0007669"/>
    <property type="project" value="UniProtKB-KW"/>
</dbReference>
<evidence type="ECO:0000256" key="2">
    <source>
        <dbReference type="ARBA" id="ARBA00012190"/>
    </source>
</evidence>
<feature type="region of interest" description="Disordered" evidence="16">
    <location>
        <begin position="1"/>
        <end position="90"/>
    </location>
</feature>
<evidence type="ECO:0000256" key="4">
    <source>
        <dbReference type="ARBA" id="ARBA00022603"/>
    </source>
</evidence>
<reference evidence="18" key="1">
    <citation type="submission" date="2022-10" db="EMBL/GenBank/DDBJ databases">
        <authorList>
            <person name="Byrne P K."/>
        </authorList>
    </citation>
    <scope>NUCLEOTIDE SEQUENCE</scope>
    <source>
        <strain evidence="18">CBS7001</strain>
    </source>
</reference>
<feature type="binding site" evidence="15">
    <location>
        <begin position="379"/>
        <end position="382"/>
    </location>
    <ligand>
        <name>S-adenosyl-L-methionine</name>
        <dbReference type="ChEBI" id="CHEBI:59789"/>
    </ligand>
</feature>
<feature type="region of interest" description="Disordered" evidence="16">
    <location>
        <begin position="104"/>
        <end position="141"/>
    </location>
</feature>
<evidence type="ECO:0000259" key="17">
    <source>
        <dbReference type="PROSITE" id="PS51569"/>
    </source>
</evidence>
<name>A0AA35NPP0_SACUV</name>
<evidence type="ECO:0000256" key="3">
    <source>
        <dbReference type="ARBA" id="ARBA00020987"/>
    </source>
</evidence>
<feature type="compositionally biased region" description="Polar residues" evidence="16">
    <location>
        <begin position="217"/>
        <end position="233"/>
    </location>
</feature>
<keyword evidence="11 14" id="KW-0539">Nucleus</keyword>
<evidence type="ECO:0000256" key="5">
    <source>
        <dbReference type="ARBA" id="ARBA00022679"/>
    </source>
</evidence>
<evidence type="ECO:0000256" key="6">
    <source>
        <dbReference type="ARBA" id="ARBA00022691"/>
    </source>
</evidence>
<dbReference type="FunFam" id="3.40.50.150:FF:000033">
    <property type="entry name" value="Histone-lysine N-methyltransferase, H3 lysine-79 specific"/>
    <property type="match status" value="1"/>
</dbReference>
<feature type="compositionally biased region" description="Basic and acidic residues" evidence="16">
    <location>
        <begin position="80"/>
        <end position="90"/>
    </location>
</feature>
<organism evidence="18 19">
    <name type="scientific">Saccharomyces uvarum</name>
    <name type="common">Yeast</name>
    <name type="synonym">Saccharomyces bayanus var. uvarum</name>
    <dbReference type="NCBI Taxonomy" id="230603"/>
    <lineage>
        <taxon>Eukaryota</taxon>
        <taxon>Fungi</taxon>
        <taxon>Dikarya</taxon>
        <taxon>Ascomycota</taxon>
        <taxon>Saccharomycotina</taxon>
        <taxon>Saccharomycetes</taxon>
        <taxon>Saccharomycetales</taxon>
        <taxon>Saccharomycetaceae</taxon>
        <taxon>Saccharomyces</taxon>
    </lineage>
</organism>
<dbReference type="GO" id="GO:0000781">
    <property type="term" value="C:chromosome, telomeric region"/>
    <property type="evidence" value="ECO:0007669"/>
    <property type="project" value="GOC"/>
</dbReference>
<evidence type="ECO:0000256" key="13">
    <source>
        <dbReference type="ARBA" id="ARBA00047770"/>
    </source>
</evidence>
<comment type="catalytic activity">
    <reaction evidence="13 14">
        <text>L-lysyl(79)-[histone H3] + 3 S-adenosyl-L-methionine = N(6),N(6),N(6)-trimethyl-L-lysyl(79)-[histone H3] + 3 S-adenosyl-L-homocysteine + 3 H(+)</text>
        <dbReference type="Rhea" id="RHEA:60328"/>
        <dbReference type="Rhea" id="RHEA-COMP:15549"/>
        <dbReference type="Rhea" id="RHEA-COMP:15552"/>
        <dbReference type="ChEBI" id="CHEBI:15378"/>
        <dbReference type="ChEBI" id="CHEBI:29969"/>
        <dbReference type="ChEBI" id="CHEBI:57856"/>
        <dbReference type="ChEBI" id="CHEBI:59789"/>
        <dbReference type="ChEBI" id="CHEBI:61961"/>
        <dbReference type="EC" id="2.1.1.360"/>
    </reaction>
</comment>
<evidence type="ECO:0000256" key="11">
    <source>
        <dbReference type="ARBA" id="ARBA00023242"/>
    </source>
</evidence>
<keyword evidence="5 14" id="KW-0808">Transferase</keyword>
<accession>A0AA35NPP0</accession>
<evidence type="ECO:0000256" key="1">
    <source>
        <dbReference type="ARBA" id="ARBA00004123"/>
    </source>
</evidence>
<dbReference type="InterPro" id="IPR030445">
    <property type="entry name" value="H3-K79_meTrfase"/>
</dbReference>
<evidence type="ECO:0000256" key="15">
    <source>
        <dbReference type="PIRSR" id="PIRSR017570-1"/>
    </source>
</evidence>
<comment type="function">
    <text evidence="14">Histone methyltransferase that specifically trimethylates histone H3 to form H3K79me3. This methylation is required for telomere silencing and for the pachytene checkpoint during the meiotic cell cycle by allowing the recruitment of RAD9 to double strand breaks. Nucleosomes are preferred as substrate compared to free histone.</text>
</comment>
<evidence type="ECO:0000256" key="9">
    <source>
        <dbReference type="ARBA" id="ARBA00023015"/>
    </source>
</evidence>